<keyword evidence="2" id="KW-0472">Membrane</keyword>
<keyword evidence="2" id="KW-0812">Transmembrane</keyword>
<evidence type="ECO:0000256" key="1">
    <source>
        <dbReference type="SAM" id="MobiDB-lite"/>
    </source>
</evidence>
<evidence type="ECO:0000256" key="2">
    <source>
        <dbReference type="SAM" id="Phobius"/>
    </source>
</evidence>
<dbReference type="Proteomes" id="UP000612899">
    <property type="component" value="Unassembled WGS sequence"/>
</dbReference>
<feature type="region of interest" description="Disordered" evidence="1">
    <location>
        <begin position="191"/>
        <end position="270"/>
    </location>
</feature>
<dbReference type="AlphaFoldDB" id="A0A8J3VJS8"/>
<feature type="transmembrane region" description="Helical" evidence="2">
    <location>
        <begin position="275"/>
        <end position="297"/>
    </location>
</feature>
<reference evidence="3" key="1">
    <citation type="submission" date="2021-01" db="EMBL/GenBank/DDBJ databases">
        <title>Whole genome shotgun sequence of Rhizocola hellebori NBRC 109834.</title>
        <authorList>
            <person name="Komaki H."/>
            <person name="Tamura T."/>
        </authorList>
    </citation>
    <scope>NUCLEOTIDE SEQUENCE</scope>
    <source>
        <strain evidence="3">NBRC 109834</strain>
    </source>
</reference>
<keyword evidence="4" id="KW-1185">Reference proteome</keyword>
<feature type="compositionally biased region" description="Low complexity" evidence="1">
    <location>
        <begin position="231"/>
        <end position="270"/>
    </location>
</feature>
<gene>
    <name evidence="3" type="ORF">Rhe02_70920</name>
</gene>
<accession>A0A8J3VJS8</accession>
<protein>
    <submittedName>
        <fullName evidence="3">Uncharacterized protein</fullName>
    </submittedName>
</protein>
<proteinExistence type="predicted"/>
<evidence type="ECO:0000313" key="3">
    <source>
        <dbReference type="EMBL" id="GIH09025.1"/>
    </source>
</evidence>
<organism evidence="3 4">
    <name type="scientific">Rhizocola hellebori</name>
    <dbReference type="NCBI Taxonomy" id="1392758"/>
    <lineage>
        <taxon>Bacteria</taxon>
        <taxon>Bacillati</taxon>
        <taxon>Actinomycetota</taxon>
        <taxon>Actinomycetes</taxon>
        <taxon>Micromonosporales</taxon>
        <taxon>Micromonosporaceae</taxon>
        <taxon>Rhizocola</taxon>
    </lineage>
</organism>
<keyword evidence="2" id="KW-1133">Transmembrane helix</keyword>
<comment type="caution">
    <text evidence="3">The sequence shown here is derived from an EMBL/GenBank/DDBJ whole genome shotgun (WGS) entry which is preliminary data.</text>
</comment>
<sequence>MAGLWCLLVTPAHAASGEFRTTSDGLVYCPSVGSPRWVQWSFISEVDAEGRLESIEVTPASAATSATSVAGEPIKLTWDVRAQLVIPAGPTSASLRFKVVWDLPDGPKEFNYFKTVQLPECVLRPVAKFTSLCNGRVNVQVTNPNDAPPRPKITLEGAYGWTTSSAYLHSGQSQSWEVPADAASSIKVTMANEDGTEPRPLATYAWKPCGGTTTQPPGARKPAPAAPPAAPLVSATPSASPTPTPSDETSPSPSPSPSQAAPAAAPSTTDPTARILGWSAGAGIVLGAAAAAVVVLIRRRPLSTPVEETVS</sequence>
<evidence type="ECO:0000313" key="4">
    <source>
        <dbReference type="Proteomes" id="UP000612899"/>
    </source>
</evidence>
<name>A0A8J3VJS8_9ACTN</name>
<dbReference type="EMBL" id="BONY01000059">
    <property type="protein sequence ID" value="GIH09025.1"/>
    <property type="molecule type" value="Genomic_DNA"/>
</dbReference>